<dbReference type="PANTHER" id="PTHR33050">
    <property type="entry name" value="REVERSE TRANSCRIPTASE DOMAIN-CONTAINING PROTEIN"/>
    <property type="match status" value="1"/>
</dbReference>
<dbReference type="InterPro" id="IPR052055">
    <property type="entry name" value="Hepadnavirus_pol/RT"/>
</dbReference>
<accession>A0A5J4WUC4</accession>
<dbReference type="Gene3D" id="3.30.70.270">
    <property type="match status" value="1"/>
</dbReference>
<evidence type="ECO:0000313" key="1">
    <source>
        <dbReference type="EMBL" id="KAA6398568.1"/>
    </source>
</evidence>
<dbReference type="InterPro" id="IPR043128">
    <property type="entry name" value="Rev_trsase/Diguanyl_cyclase"/>
</dbReference>
<dbReference type="Proteomes" id="UP000324800">
    <property type="component" value="Unassembled WGS sequence"/>
</dbReference>
<dbReference type="InterPro" id="IPR043502">
    <property type="entry name" value="DNA/RNA_pol_sf"/>
</dbReference>
<dbReference type="SUPFAM" id="SSF56672">
    <property type="entry name" value="DNA/RNA polymerases"/>
    <property type="match status" value="1"/>
</dbReference>
<dbReference type="PANTHER" id="PTHR33050:SF7">
    <property type="entry name" value="RIBONUCLEASE H"/>
    <property type="match status" value="1"/>
</dbReference>
<dbReference type="OrthoDB" id="420169at2759"/>
<name>A0A5J4WUC4_9EUKA</name>
<comment type="caution">
    <text evidence="1">The sequence shown here is derived from an EMBL/GenBank/DDBJ whole genome shotgun (WGS) entry which is preliminary data.</text>
</comment>
<proteinExistence type="predicted"/>
<dbReference type="EMBL" id="SNRW01000929">
    <property type="protein sequence ID" value="KAA6398568.1"/>
    <property type="molecule type" value="Genomic_DNA"/>
</dbReference>
<sequence>MANKGRERMTQNARAPKNKRRRFWAGNGWELSKFRHLGSYWKVVMPKARTRLEHAEQYAIAMTGLIDAQQALLVTMMNGLGCYDNVKQLIHIYSMLSVGANAVAELRELGNAPRELGAVVTGSILPADIFSDDSFEVVASVPTVLVITTIPTIRDTINTECCALVQLRVRNSGRKRISGKKTWNMRAYKKINMDKTIKTGYYARLKSQKSKAILAWLRRVTYFNGNEEQEEQLAQLIREELNKGKIRVIYQQEVLLQNRTFAINNSGEEFMKIMECRQLNTQLKSQHLKTNNLNKVLEIRNKDDWACLMNIKSAFNNIAITGELDKYLVFTHTQIHYTQVGMSIGISVAPKTFAKTIQITTGRVRNKSPMKKEIEWILKEFRKYGWMINESKSWLKLDYQTVFLGSIKAARVIEQASEMIVTKKFLTELYWWMNQLENNQLKMIDDRQNQVTIQTDASISGWGSKCDQGQCANQKDLRIIGSGQGEFELARDSCETQSRTSAERIQHGENVR</sequence>
<evidence type="ECO:0000313" key="2">
    <source>
        <dbReference type="Proteomes" id="UP000324800"/>
    </source>
</evidence>
<gene>
    <name evidence="1" type="ORF">EZS28_005906</name>
</gene>
<dbReference type="AlphaFoldDB" id="A0A5J4WUC4"/>
<organism evidence="1 2">
    <name type="scientific">Streblomastix strix</name>
    <dbReference type="NCBI Taxonomy" id="222440"/>
    <lineage>
        <taxon>Eukaryota</taxon>
        <taxon>Metamonada</taxon>
        <taxon>Preaxostyla</taxon>
        <taxon>Oxymonadida</taxon>
        <taxon>Streblomastigidae</taxon>
        <taxon>Streblomastix</taxon>
    </lineage>
</organism>
<dbReference type="Gene3D" id="3.10.10.10">
    <property type="entry name" value="HIV Type 1 Reverse Transcriptase, subunit A, domain 1"/>
    <property type="match status" value="1"/>
</dbReference>
<reference evidence="1 2" key="1">
    <citation type="submission" date="2019-03" db="EMBL/GenBank/DDBJ databases">
        <title>Single cell metagenomics reveals metabolic interactions within the superorganism composed of flagellate Streblomastix strix and complex community of Bacteroidetes bacteria on its surface.</title>
        <authorList>
            <person name="Treitli S.C."/>
            <person name="Kolisko M."/>
            <person name="Husnik F."/>
            <person name="Keeling P."/>
            <person name="Hampl V."/>
        </authorList>
    </citation>
    <scope>NUCLEOTIDE SEQUENCE [LARGE SCALE GENOMIC DNA]</scope>
    <source>
        <strain evidence="1">ST1C</strain>
    </source>
</reference>
<evidence type="ECO:0008006" key="3">
    <source>
        <dbReference type="Google" id="ProtNLM"/>
    </source>
</evidence>
<protein>
    <recommendedName>
        <fullName evidence="3">Reverse transcriptase domain-containing protein</fullName>
    </recommendedName>
</protein>